<name>A0A916SLL6_9MICO</name>
<evidence type="ECO:0000256" key="1">
    <source>
        <dbReference type="ARBA" id="ARBA00023002"/>
    </source>
</evidence>
<dbReference type="AlphaFoldDB" id="A0A916SLL6"/>
<feature type="domain" description="NADP-dependent oxidoreductase" evidence="2">
    <location>
        <begin position="23"/>
        <end position="287"/>
    </location>
</feature>
<dbReference type="NCBIfam" id="NF007695">
    <property type="entry name" value="PRK10376.1"/>
    <property type="match status" value="1"/>
</dbReference>
<reference evidence="3" key="2">
    <citation type="submission" date="2020-09" db="EMBL/GenBank/DDBJ databases">
        <authorList>
            <person name="Sun Q."/>
            <person name="Zhou Y."/>
        </authorList>
    </citation>
    <scope>NUCLEOTIDE SEQUENCE</scope>
    <source>
        <strain evidence="3">CGMCC 1.12813</strain>
    </source>
</reference>
<dbReference type="PRINTS" id="PR00069">
    <property type="entry name" value="ALDKETRDTASE"/>
</dbReference>
<dbReference type="InterPro" id="IPR036812">
    <property type="entry name" value="NAD(P)_OxRdtase_dom_sf"/>
</dbReference>
<dbReference type="GO" id="GO:0005737">
    <property type="term" value="C:cytoplasm"/>
    <property type="evidence" value="ECO:0007669"/>
    <property type="project" value="TreeGrafter"/>
</dbReference>
<dbReference type="EMBL" id="BMGB01000001">
    <property type="protein sequence ID" value="GGB07026.1"/>
    <property type="molecule type" value="Genomic_DNA"/>
</dbReference>
<protein>
    <submittedName>
        <fullName evidence="3">Oxidoreductase</fullName>
    </submittedName>
</protein>
<dbReference type="RefSeq" id="WP_188510642.1">
    <property type="nucleotide sequence ID" value="NZ_BMGB01000001.1"/>
</dbReference>
<dbReference type="Pfam" id="PF00248">
    <property type="entry name" value="Aldo_ket_red"/>
    <property type="match status" value="1"/>
</dbReference>
<dbReference type="InterPro" id="IPR050791">
    <property type="entry name" value="Aldo-Keto_reductase"/>
</dbReference>
<comment type="caution">
    <text evidence="3">The sequence shown here is derived from an EMBL/GenBank/DDBJ whole genome shotgun (WGS) entry which is preliminary data.</text>
</comment>
<proteinExistence type="predicted"/>
<reference evidence="3" key="1">
    <citation type="journal article" date="2014" name="Int. J. Syst. Evol. Microbiol.">
        <title>Complete genome sequence of Corynebacterium casei LMG S-19264T (=DSM 44701T), isolated from a smear-ripened cheese.</title>
        <authorList>
            <consortium name="US DOE Joint Genome Institute (JGI-PGF)"/>
            <person name="Walter F."/>
            <person name="Albersmeier A."/>
            <person name="Kalinowski J."/>
            <person name="Ruckert C."/>
        </authorList>
    </citation>
    <scope>NUCLEOTIDE SEQUENCE</scope>
    <source>
        <strain evidence="3">CGMCC 1.12813</strain>
    </source>
</reference>
<dbReference type="Proteomes" id="UP000606922">
    <property type="component" value="Unassembled WGS sequence"/>
</dbReference>
<dbReference type="PANTHER" id="PTHR43625">
    <property type="entry name" value="AFLATOXIN B1 ALDEHYDE REDUCTASE"/>
    <property type="match status" value="1"/>
</dbReference>
<evidence type="ECO:0000313" key="3">
    <source>
        <dbReference type="EMBL" id="GGB07026.1"/>
    </source>
</evidence>
<dbReference type="GO" id="GO:0016491">
    <property type="term" value="F:oxidoreductase activity"/>
    <property type="evidence" value="ECO:0007669"/>
    <property type="project" value="UniProtKB-KW"/>
</dbReference>
<organism evidence="3 4">
    <name type="scientific">Conyzicola nivalis</name>
    <dbReference type="NCBI Taxonomy" id="1477021"/>
    <lineage>
        <taxon>Bacteria</taxon>
        <taxon>Bacillati</taxon>
        <taxon>Actinomycetota</taxon>
        <taxon>Actinomycetes</taxon>
        <taxon>Micrococcales</taxon>
        <taxon>Microbacteriaceae</taxon>
        <taxon>Conyzicola</taxon>
    </lineage>
</organism>
<evidence type="ECO:0000259" key="2">
    <source>
        <dbReference type="Pfam" id="PF00248"/>
    </source>
</evidence>
<accession>A0A916SLL6</accession>
<dbReference type="SUPFAM" id="SSF51430">
    <property type="entry name" value="NAD(P)-linked oxidoreductase"/>
    <property type="match status" value="1"/>
</dbReference>
<keyword evidence="1" id="KW-0560">Oxidoreductase</keyword>
<dbReference type="InterPro" id="IPR020471">
    <property type="entry name" value="AKR"/>
</dbReference>
<dbReference type="InterPro" id="IPR023210">
    <property type="entry name" value="NADP_OxRdtase_dom"/>
</dbReference>
<dbReference type="CDD" id="cd19088">
    <property type="entry name" value="AKR_AKR13B1"/>
    <property type="match status" value="1"/>
</dbReference>
<gene>
    <name evidence="3" type="ORF">GCM10010979_21960</name>
</gene>
<sequence>MNTPTPLPGGTWTLGDLTVSRFGYGAMQLAGPWVMGPPADHQGAIAVLREAVELGITHIDTSDAYGPRITNELIREALHPYPESLHVVTKAGANRDASGGWPTARRPEDLRRQVLDNLEALGLETLDLVNLRLGNGEGPVPEPVAESLGALVEMQDEGLIRHLGVSNATADQVGEAISIATIVCVQNMYNLAHRDDDDLIDMLAAQGIAYVPFFPLGGFTPLQSGALSAVAARLDTTPMAVALAWLLQRSPNILLIPGTSSVAHLRENIAGAALVLSTDDLAQLDEIGRQTLSRG</sequence>
<dbReference type="PANTHER" id="PTHR43625:SF40">
    <property type="entry name" value="ALDO-KETO REDUCTASE YAKC [NADP(+)]"/>
    <property type="match status" value="1"/>
</dbReference>
<keyword evidence="4" id="KW-1185">Reference proteome</keyword>
<evidence type="ECO:0000313" key="4">
    <source>
        <dbReference type="Proteomes" id="UP000606922"/>
    </source>
</evidence>
<dbReference type="Gene3D" id="3.20.20.100">
    <property type="entry name" value="NADP-dependent oxidoreductase domain"/>
    <property type="match status" value="1"/>
</dbReference>